<protein>
    <submittedName>
        <fullName evidence="4">UBC-like protein</fullName>
    </submittedName>
</protein>
<reference evidence="4 5" key="1">
    <citation type="journal article" date="2013" name="BMC Genomics">
        <title>Genomics-driven discovery of the pneumocandin biosynthetic gene cluster in the fungus Glarea lozoyensis.</title>
        <authorList>
            <person name="Chen L."/>
            <person name="Yue Q."/>
            <person name="Zhang X."/>
            <person name="Xiang M."/>
            <person name="Wang C."/>
            <person name="Li S."/>
            <person name="Che Y."/>
            <person name="Ortiz-Lopez F.J."/>
            <person name="Bills G.F."/>
            <person name="Liu X."/>
            <person name="An Z."/>
        </authorList>
    </citation>
    <scope>NUCLEOTIDE SEQUENCE [LARGE SCALE GENOMIC DNA]</scope>
    <source>
        <strain evidence="5">ATCC 20868 / MF5171</strain>
    </source>
</reference>
<feature type="compositionally biased region" description="Basic and acidic residues" evidence="2">
    <location>
        <begin position="221"/>
        <end position="234"/>
    </location>
</feature>
<dbReference type="HOGENOM" id="CLU_084528_0_1_1"/>
<dbReference type="PROSITE" id="PS50908">
    <property type="entry name" value="RWD"/>
    <property type="match status" value="1"/>
</dbReference>
<dbReference type="Proteomes" id="UP000016922">
    <property type="component" value="Unassembled WGS sequence"/>
</dbReference>
<dbReference type="STRING" id="1116229.S3E1X7"/>
<dbReference type="SUPFAM" id="SSF54495">
    <property type="entry name" value="UBC-like"/>
    <property type="match status" value="1"/>
</dbReference>
<gene>
    <name evidence="4" type="ORF">GLAREA_07627</name>
</gene>
<dbReference type="PANTHER" id="PTHR12292">
    <property type="entry name" value="RWD DOMAIN-CONTAINING PROTEIN"/>
    <property type="match status" value="1"/>
</dbReference>
<keyword evidence="5" id="KW-1185">Reference proteome</keyword>
<keyword evidence="1" id="KW-0175">Coiled coil</keyword>
<dbReference type="GeneID" id="19466679"/>
<accession>S3E1X7</accession>
<feature type="coiled-coil region" evidence="1">
    <location>
        <begin position="115"/>
        <end position="189"/>
    </location>
</feature>
<dbReference type="KEGG" id="glz:GLAREA_07627"/>
<dbReference type="AlphaFoldDB" id="S3E1X7"/>
<evidence type="ECO:0000313" key="5">
    <source>
        <dbReference type="Proteomes" id="UP000016922"/>
    </source>
</evidence>
<feature type="region of interest" description="Disordered" evidence="2">
    <location>
        <begin position="206"/>
        <end position="234"/>
    </location>
</feature>
<dbReference type="SMART" id="SM00591">
    <property type="entry name" value="RWD"/>
    <property type="match status" value="1"/>
</dbReference>
<evidence type="ECO:0000256" key="1">
    <source>
        <dbReference type="SAM" id="Coils"/>
    </source>
</evidence>
<proteinExistence type="predicted"/>
<dbReference type="InterPro" id="IPR040213">
    <property type="entry name" value="GIR2-like"/>
</dbReference>
<dbReference type="CDD" id="cd23823">
    <property type="entry name" value="RWD_GCN2"/>
    <property type="match status" value="1"/>
</dbReference>
<dbReference type="eggNOG" id="KOG4018">
    <property type="taxonomic scope" value="Eukaryota"/>
</dbReference>
<dbReference type="Gene3D" id="3.10.110.10">
    <property type="entry name" value="Ubiquitin Conjugating Enzyme"/>
    <property type="match status" value="1"/>
</dbReference>
<dbReference type="InterPro" id="IPR016135">
    <property type="entry name" value="UBQ-conjugating_enzyme/RWD"/>
</dbReference>
<dbReference type="OMA" id="QWDEHKK"/>
<evidence type="ECO:0000256" key="2">
    <source>
        <dbReference type="SAM" id="MobiDB-lite"/>
    </source>
</evidence>
<feature type="domain" description="RWD" evidence="3">
    <location>
        <begin position="8"/>
        <end position="121"/>
    </location>
</feature>
<dbReference type="OrthoDB" id="277175at2759"/>
<dbReference type="EMBL" id="KE145359">
    <property type="protein sequence ID" value="EPE32493.1"/>
    <property type="molecule type" value="Genomic_DNA"/>
</dbReference>
<dbReference type="FunFam" id="3.10.110.10:FF:000075">
    <property type="entry name" value="RWD domain-containing protein (Gir2)"/>
    <property type="match status" value="1"/>
</dbReference>
<dbReference type="InterPro" id="IPR006575">
    <property type="entry name" value="RWD_dom"/>
</dbReference>
<sequence>MGREEQAEEREVLDSIFPDEIQDISEHEFRISVLLDITSDDGDDAEPPTILLQVKYPDAYPDEPPVLDILAPPNAPTHSFFSVNGDRQLLLESLTEAVQENIGMQMIFTLHSTLKENAEQIIGERQEAARNVQEQKLLAIEAEENKKFHGTPVTVETFGPWRDQFMREMEEEKMKAEEDEAAAEKKRNRGKEAVVLLTGRQLWERGLAGKVEEEEDDDEDERKAVMEGVEKMKV</sequence>
<organism evidence="4 5">
    <name type="scientific">Glarea lozoyensis (strain ATCC 20868 / MF5171)</name>
    <dbReference type="NCBI Taxonomy" id="1116229"/>
    <lineage>
        <taxon>Eukaryota</taxon>
        <taxon>Fungi</taxon>
        <taxon>Dikarya</taxon>
        <taxon>Ascomycota</taxon>
        <taxon>Pezizomycotina</taxon>
        <taxon>Leotiomycetes</taxon>
        <taxon>Helotiales</taxon>
        <taxon>Helotiaceae</taxon>
        <taxon>Glarea</taxon>
    </lineage>
</organism>
<name>S3E1X7_GLAL2</name>
<dbReference type="RefSeq" id="XP_008080505.1">
    <property type="nucleotide sequence ID" value="XM_008082314.1"/>
</dbReference>
<evidence type="ECO:0000313" key="4">
    <source>
        <dbReference type="EMBL" id="EPE32493.1"/>
    </source>
</evidence>
<dbReference type="Pfam" id="PF05773">
    <property type="entry name" value="RWD"/>
    <property type="match status" value="1"/>
</dbReference>
<evidence type="ECO:0000259" key="3">
    <source>
        <dbReference type="PROSITE" id="PS50908"/>
    </source>
</evidence>